<keyword evidence="3" id="KW-1185">Reference proteome</keyword>
<sequence>MDHSVPANSEYLKRTDRAWDTRKDAAARSDTWSGLWPEAHHEEHDPDSGRPRAAGGVPTGAAADQGGTAVHGEVTGGHRCTDLLLPRDHHAHLRRPRDHRTDLCGPSGAGEEEDHHPLPGRWAMAGKAAPGAGYLGNHPHRLLLPLLRIGLFFQQSLPLGQVFHRISATLPIPSICPIRWRQTPAHDEPDEGVADWTGIGELALGWRNGPRNREGLGLRHTRPCS</sequence>
<dbReference type="EMBL" id="OV725079">
    <property type="protein sequence ID" value="CAH1395450.1"/>
    <property type="molecule type" value="Genomic_DNA"/>
</dbReference>
<dbReference type="AlphaFoldDB" id="A0A9P0EDM3"/>
<feature type="region of interest" description="Disordered" evidence="1">
    <location>
        <begin position="29"/>
        <end position="74"/>
    </location>
</feature>
<feature type="region of interest" description="Disordered" evidence="1">
    <location>
        <begin position="91"/>
        <end position="117"/>
    </location>
</feature>
<name>A0A9P0EDM3_NEZVI</name>
<evidence type="ECO:0000313" key="2">
    <source>
        <dbReference type="EMBL" id="CAH1395450.1"/>
    </source>
</evidence>
<organism evidence="2 3">
    <name type="scientific">Nezara viridula</name>
    <name type="common">Southern green stink bug</name>
    <name type="synonym">Cimex viridulus</name>
    <dbReference type="NCBI Taxonomy" id="85310"/>
    <lineage>
        <taxon>Eukaryota</taxon>
        <taxon>Metazoa</taxon>
        <taxon>Ecdysozoa</taxon>
        <taxon>Arthropoda</taxon>
        <taxon>Hexapoda</taxon>
        <taxon>Insecta</taxon>
        <taxon>Pterygota</taxon>
        <taxon>Neoptera</taxon>
        <taxon>Paraneoptera</taxon>
        <taxon>Hemiptera</taxon>
        <taxon>Heteroptera</taxon>
        <taxon>Panheteroptera</taxon>
        <taxon>Pentatomomorpha</taxon>
        <taxon>Pentatomoidea</taxon>
        <taxon>Pentatomidae</taxon>
        <taxon>Pentatominae</taxon>
        <taxon>Nezara</taxon>
    </lineage>
</organism>
<dbReference type="Proteomes" id="UP001152798">
    <property type="component" value="Chromosome 3"/>
</dbReference>
<reference evidence="2" key="1">
    <citation type="submission" date="2022-01" db="EMBL/GenBank/DDBJ databases">
        <authorList>
            <person name="King R."/>
        </authorList>
    </citation>
    <scope>NUCLEOTIDE SEQUENCE</scope>
</reference>
<gene>
    <name evidence="2" type="ORF">NEZAVI_LOCUS5725</name>
</gene>
<feature type="compositionally biased region" description="Basic and acidic residues" evidence="1">
    <location>
        <begin position="38"/>
        <end position="50"/>
    </location>
</feature>
<evidence type="ECO:0000313" key="3">
    <source>
        <dbReference type="Proteomes" id="UP001152798"/>
    </source>
</evidence>
<evidence type="ECO:0000256" key="1">
    <source>
        <dbReference type="SAM" id="MobiDB-lite"/>
    </source>
</evidence>
<protein>
    <submittedName>
        <fullName evidence="2">Uncharacterized protein</fullName>
    </submittedName>
</protein>
<accession>A0A9P0EDM3</accession>
<proteinExistence type="predicted"/>